<evidence type="ECO:0000256" key="1">
    <source>
        <dbReference type="ARBA" id="ARBA00006484"/>
    </source>
</evidence>
<dbReference type="InterPro" id="IPR036291">
    <property type="entry name" value="NAD(P)-bd_dom_sf"/>
</dbReference>
<dbReference type="Gene3D" id="3.40.50.720">
    <property type="entry name" value="NAD(P)-binding Rossmann-like Domain"/>
    <property type="match status" value="1"/>
</dbReference>
<keyword evidence="4" id="KW-1133">Transmembrane helix</keyword>
<accession>W2TFY7</accession>
<dbReference type="GO" id="GO:0016491">
    <property type="term" value="F:oxidoreductase activity"/>
    <property type="evidence" value="ECO:0007669"/>
    <property type="project" value="UniProtKB-KW"/>
</dbReference>
<dbReference type="KEGG" id="nai:NECAME_09426"/>
<evidence type="ECO:0000313" key="6">
    <source>
        <dbReference type="Proteomes" id="UP000053676"/>
    </source>
</evidence>
<keyword evidence="4" id="KW-0812">Transmembrane</keyword>
<dbReference type="SUPFAM" id="SSF51735">
    <property type="entry name" value="NAD(P)-binding Rossmann-fold domains"/>
    <property type="match status" value="1"/>
</dbReference>
<organism evidence="5 6">
    <name type="scientific">Necator americanus</name>
    <name type="common">Human hookworm</name>
    <dbReference type="NCBI Taxonomy" id="51031"/>
    <lineage>
        <taxon>Eukaryota</taxon>
        <taxon>Metazoa</taxon>
        <taxon>Ecdysozoa</taxon>
        <taxon>Nematoda</taxon>
        <taxon>Chromadorea</taxon>
        <taxon>Rhabditida</taxon>
        <taxon>Rhabditina</taxon>
        <taxon>Rhabditomorpha</taxon>
        <taxon>Strongyloidea</taxon>
        <taxon>Ancylostomatidae</taxon>
        <taxon>Bunostominae</taxon>
        <taxon>Necator</taxon>
    </lineage>
</organism>
<dbReference type="PANTHER" id="PTHR24320">
    <property type="entry name" value="RETINOL DEHYDROGENASE"/>
    <property type="match status" value="1"/>
</dbReference>
<protein>
    <submittedName>
        <fullName evidence="5">Oxidoreductase, short chain dehydrogenase/reductase family protein</fullName>
    </submittedName>
</protein>
<dbReference type="AlphaFoldDB" id="W2TFY7"/>
<dbReference type="GeneID" id="25349455"/>
<dbReference type="EMBL" id="KI659224">
    <property type="protein sequence ID" value="ETN80106.1"/>
    <property type="molecule type" value="Genomic_DNA"/>
</dbReference>
<evidence type="ECO:0000256" key="3">
    <source>
        <dbReference type="ARBA" id="ARBA00023002"/>
    </source>
</evidence>
<dbReference type="OrthoDB" id="191139at2759"/>
<name>W2TFY7_NECAM</name>
<dbReference type="Pfam" id="PF00106">
    <property type="entry name" value="adh_short"/>
    <property type="match status" value="1"/>
</dbReference>
<evidence type="ECO:0000313" key="5">
    <source>
        <dbReference type="EMBL" id="ETN80106.1"/>
    </source>
</evidence>
<keyword evidence="3" id="KW-0560">Oxidoreductase</keyword>
<dbReference type="STRING" id="51031.W2TFY7"/>
<dbReference type="Proteomes" id="UP000053676">
    <property type="component" value="Unassembled WGS sequence"/>
</dbReference>
<dbReference type="CTD" id="25349455"/>
<dbReference type="OMA" id="FETHYAV"/>
<evidence type="ECO:0000256" key="2">
    <source>
        <dbReference type="ARBA" id="ARBA00022857"/>
    </source>
</evidence>
<keyword evidence="6" id="KW-1185">Reference proteome</keyword>
<gene>
    <name evidence="5" type="ORF">NECAME_09426</name>
</gene>
<comment type="similarity">
    <text evidence="1">Belongs to the short-chain dehydrogenases/reductases (SDR) family.</text>
</comment>
<proteinExistence type="inferred from homology"/>
<sequence length="329" mass="36976">MELLPSAWIEVLVMIQVYILAAVYVLKELLFEATNQGVKKRLENEIRNSHAIRSSCKKNVLITGADGTIGREVVRKLLRYDFTVHALVGDRRKAKELFASLNGSKLPLTLYEVDLADPHEVAKFAHGFLGRCTELSVVVLCAGTMLVPLKFVNNVEAHMCVNVVSQALLLHLLDPLMTSETRITALSSATANVAFFSSSLLQDPLSYYVGPYEAYCFSKLLLSVYVEELARQRAQSIVTVHPGVIPGTLYRHTNTFIKFATYFILPSFLRSPSFSALLIAHTTLRDDQIAGSYYEDCVPKMLVRLSEQEKLAIFKTVKRQVEEWTRIED</sequence>
<dbReference type="InterPro" id="IPR002347">
    <property type="entry name" value="SDR_fam"/>
</dbReference>
<reference evidence="6" key="1">
    <citation type="journal article" date="2014" name="Nat. Genet.">
        <title>Genome of the human hookworm Necator americanus.</title>
        <authorList>
            <person name="Tang Y.T."/>
            <person name="Gao X."/>
            <person name="Rosa B.A."/>
            <person name="Abubucker S."/>
            <person name="Hallsworth-Pepin K."/>
            <person name="Martin J."/>
            <person name="Tyagi R."/>
            <person name="Heizer E."/>
            <person name="Zhang X."/>
            <person name="Bhonagiri-Palsikar V."/>
            <person name="Minx P."/>
            <person name="Warren W.C."/>
            <person name="Wang Q."/>
            <person name="Zhan B."/>
            <person name="Hotez P.J."/>
            <person name="Sternberg P.W."/>
            <person name="Dougall A."/>
            <person name="Gaze S.T."/>
            <person name="Mulvenna J."/>
            <person name="Sotillo J."/>
            <person name="Ranganathan S."/>
            <person name="Rabelo E.M."/>
            <person name="Wilson R.K."/>
            <person name="Felgner P.L."/>
            <person name="Bethony J."/>
            <person name="Hawdon J.M."/>
            <person name="Gasser R.B."/>
            <person name="Loukas A."/>
            <person name="Mitreva M."/>
        </authorList>
    </citation>
    <scope>NUCLEOTIDE SEQUENCE [LARGE SCALE GENOMIC DNA]</scope>
</reference>
<evidence type="ECO:0000256" key="4">
    <source>
        <dbReference type="SAM" id="Phobius"/>
    </source>
</evidence>
<keyword evidence="2" id="KW-0521">NADP</keyword>
<keyword evidence="4" id="KW-0472">Membrane</keyword>
<feature type="transmembrane region" description="Helical" evidence="4">
    <location>
        <begin position="6"/>
        <end position="26"/>
    </location>
</feature>
<dbReference type="PANTHER" id="PTHR24320:SF282">
    <property type="entry name" value="WW DOMAIN-CONTAINING OXIDOREDUCTASE"/>
    <property type="match status" value="1"/>
</dbReference>